<dbReference type="PANTHER" id="PTHR42904">
    <property type="entry name" value="NUDIX HYDROLASE, NUDC SUBFAMILY"/>
    <property type="match status" value="1"/>
</dbReference>
<evidence type="ECO:0000256" key="7">
    <source>
        <dbReference type="ARBA" id="ARBA00022842"/>
    </source>
</evidence>
<reference evidence="12" key="1">
    <citation type="journal article" date="2019" name="Int. J. Syst. Evol. Microbiol.">
        <title>The Global Catalogue of Microorganisms (GCM) 10K type strain sequencing project: providing services to taxonomists for standard genome sequencing and annotation.</title>
        <authorList>
            <consortium name="The Broad Institute Genomics Platform"/>
            <consortium name="The Broad Institute Genome Sequencing Center for Infectious Disease"/>
            <person name="Wu L."/>
            <person name="Ma J."/>
        </authorList>
    </citation>
    <scope>NUCLEOTIDE SEQUENCE [LARGE SCALE GENOMIC DNA]</scope>
    <source>
        <strain evidence="12">CCM 8937</strain>
    </source>
</reference>
<evidence type="ECO:0000256" key="6">
    <source>
        <dbReference type="ARBA" id="ARBA00022801"/>
    </source>
</evidence>
<evidence type="ECO:0000256" key="8">
    <source>
        <dbReference type="ARBA" id="ARBA00023027"/>
    </source>
</evidence>
<dbReference type="InterPro" id="IPR050241">
    <property type="entry name" value="NAD-cap_RNA_hydrolase_NudC"/>
</dbReference>
<organism evidence="11 12">
    <name type="scientific">Lapidilactobacillus gannanensis</name>
    <dbReference type="NCBI Taxonomy" id="2486002"/>
    <lineage>
        <taxon>Bacteria</taxon>
        <taxon>Bacillati</taxon>
        <taxon>Bacillota</taxon>
        <taxon>Bacilli</taxon>
        <taxon>Lactobacillales</taxon>
        <taxon>Lactobacillaceae</taxon>
        <taxon>Lapidilactobacillus</taxon>
    </lineage>
</organism>
<dbReference type="CDD" id="cd03429">
    <property type="entry name" value="NUDIX_NADH_pyrophosphatase_Nudt13"/>
    <property type="match status" value="1"/>
</dbReference>
<keyword evidence="5" id="KW-0479">Metal-binding</keyword>
<proteinExistence type="inferred from homology"/>
<dbReference type="RefSeq" id="WP_125650221.1">
    <property type="nucleotide sequence ID" value="NZ_JBHTOH010000020.1"/>
</dbReference>
<accession>A0ABW4BM24</accession>
<dbReference type="EC" id="3.6.1.22" evidence="4"/>
<dbReference type="Proteomes" id="UP001597191">
    <property type="component" value="Unassembled WGS sequence"/>
</dbReference>
<comment type="caution">
    <text evidence="11">The sequence shown here is derived from an EMBL/GenBank/DDBJ whole genome shotgun (WGS) entry which is preliminary data.</text>
</comment>
<dbReference type="EMBL" id="JBHTOH010000020">
    <property type="protein sequence ID" value="MFD1410645.1"/>
    <property type="molecule type" value="Genomic_DNA"/>
</dbReference>
<keyword evidence="7" id="KW-0460">Magnesium</keyword>
<evidence type="ECO:0000313" key="12">
    <source>
        <dbReference type="Proteomes" id="UP001597191"/>
    </source>
</evidence>
<dbReference type="SUPFAM" id="SSF55811">
    <property type="entry name" value="Nudix"/>
    <property type="match status" value="1"/>
</dbReference>
<evidence type="ECO:0000256" key="5">
    <source>
        <dbReference type="ARBA" id="ARBA00022723"/>
    </source>
</evidence>
<dbReference type="InterPro" id="IPR015797">
    <property type="entry name" value="NUDIX_hydrolase-like_dom_sf"/>
</dbReference>
<keyword evidence="8" id="KW-0520">NAD</keyword>
<evidence type="ECO:0000256" key="9">
    <source>
        <dbReference type="ARBA" id="ARBA00023679"/>
    </source>
</evidence>
<dbReference type="PANTHER" id="PTHR42904:SF6">
    <property type="entry name" value="NAD-CAPPED RNA HYDROLASE NUDT12"/>
    <property type="match status" value="1"/>
</dbReference>
<evidence type="ECO:0000256" key="3">
    <source>
        <dbReference type="ARBA" id="ARBA00009595"/>
    </source>
</evidence>
<evidence type="ECO:0000259" key="10">
    <source>
        <dbReference type="PROSITE" id="PS51462"/>
    </source>
</evidence>
<dbReference type="GO" id="GO:0016787">
    <property type="term" value="F:hydrolase activity"/>
    <property type="evidence" value="ECO:0007669"/>
    <property type="project" value="UniProtKB-KW"/>
</dbReference>
<evidence type="ECO:0000256" key="1">
    <source>
        <dbReference type="ARBA" id="ARBA00001946"/>
    </source>
</evidence>
<gene>
    <name evidence="11" type="ORF">ACFQ4R_03320</name>
</gene>
<evidence type="ECO:0000313" key="11">
    <source>
        <dbReference type="EMBL" id="MFD1410645.1"/>
    </source>
</evidence>
<evidence type="ECO:0000256" key="2">
    <source>
        <dbReference type="ARBA" id="ARBA00001947"/>
    </source>
</evidence>
<evidence type="ECO:0000256" key="4">
    <source>
        <dbReference type="ARBA" id="ARBA00012381"/>
    </source>
</evidence>
<comment type="catalytic activity">
    <reaction evidence="9">
        <text>a 5'-end NAD(+)-phospho-ribonucleoside in mRNA + H2O = a 5'-end phospho-adenosine-phospho-ribonucleoside in mRNA + beta-nicotinamide D-ribonucleotide + 2 H(+)</text>
        <dbReference type="Rhea" id="RHEA:60876"/>
        <dbReference type="Rhea" id="RHEA-COMP:15698"/>
        <dbReference type="Rhea" id="RHEA-COMP:15719"/>
        <dbReference type="ChEBI" id="CHEBI:14649"/>
        <dbReference type="ChEBI" id="CHEBI:15377"/>
        <dbReference type="ChEBI" id="CHEBI:15378"/>
        <dbReference type="ChEBI" id="CHEBI:144029"/>
        <dbReference type="ChEBI" id="CHEBI:144051"/>
    </reaction>
    <physiologicalReaction direction="left-to-right" evidence="9">
        <dbReference type="Rhea" id="RHEA:60877"/>
    </physiologicalReaction>
</comment>
<comment type="cofactor">
    <cofactor evidence="1">
        <name>Mg(2+)</name>
        <dbReference type="ChEBI" id="CHEBI:18420"/>
    </cofactor>
</comment>
<dbReference type="Gene3D" id="3.90.79.10">
    <property type="entry name" value="Nucleoside Triphosphate Pyrophosphohydrolase"/>
    <property type="match status" value="1"/>
</dbReference>
<protein>
    <recommendedName>
        <fullName evidence="4">NAD(+) diphosphatase</fullName>
        <ecNumber evidence="4">3.6.1.22</ecNumber>
    </recommendedName>
</protein>
<feature type="domain" description="Nudix hydrolase" evidence="10">
    <location>
        <begin position="35"/>
        <end position="157"/>
    </location>
</feature>
<dbReference type="Pfam" id="PF00293">
    <property type="entry name" value="NUDIX"/>
    <property type="match status" value="1"/>
</dbReference>
<keyword evidence="6 11" id="KW-0378">Hydrolase</keyword>
<comment type="cofactor">
    <cofactor evidence="2">
        <name>Zn(2+)</name>
        <dbReference type="ChEBI" id="CHEBI:29105"/>
    </cofactor>
</comment>
<comment type="similarity">
    <text evidence="3">Belongs to the Nudix hydrolase family. NudC subfamily.</text>
</comment>
<dbReference type="InterPro" id="IPR049734">
    <property type="entry name" value="NudC-like_C"/>
</dbReference>
<name>A0ABW4BM24_9LACO</name>
<sequence length="161" mass="18416">MAYCTVCGTKLQLKFLEHEGEIPYCLNCQAFRFPQYNVAISAIVRNPTADKILLLQQYGGQRNILLAGYVNRGEAAEQAIAREVHEEVQLNVQHVSFNRSEFFEKSNTLMLNFSCQATSEHFIRNQDEVDQVNWFSFAEARQQIAAGSLAEKFLDAYLDRL</sequence>
<keyword evidence="12" id="KW-1185">Reference proteome</keyword>
<dbReference type="PROSITE" id="PS51462">
    <property type="entry name" value="NUDIX"/>
    <property type="match status" value="1"/>
</dbReference>
<dbReference type="InterPro" id="IPR000086">
    <property type="entry name" value="NUDIX_hydrolase_dom"/>
</dbReference>